<name>A0ACC0UT95_9HYPO</name>
<organism evidence="1 2">
    <name type="scientific">Trichothecium roseum</name>
    <dbReference type="NCBI Taxonomy" id="47278"/>
    <lineage>
        <taxon>Eukaryota</taxon>
        <taxon>Fungi</taxon>
        <taxon>Dikarya</taxon>
        <taxon>Ascomycota</taxon>
        <taxon>Pezizomycotina</taxon>
        <taxon>Sordariomycetes</taxon>
        <taxon>Hypocreomycetidae</taxon>
        <taxon>Hypocreales</taxon>
        <taxon>Hypocreales incertae sedis</taxon>
        <taxon>Trichothecium</taxon>
    </lineage>
</organism>
<comment type="caution">
    <text evidence="1">The sequence shown here is derived from an EMBL/GenBank/DDBJ whole genome shotgun (WGS) entry which is preliminary data.</text>
</comment>
<reference evidence="1" key="1">
    <citation type="submission" date="2022-10" db="EMBL/GenBank/DDBJ databases">
        <title>Complete Genome of Trichothecium roseum strain YXFP-22015, a Plant Pathogen Isolated from Citrus.</title>
        <authorList>
            <person name="Wang Y."/>
            <person name="Zhu L."/>
        </authorList>
    </citation>
    <scope>NUCLEOTIDE SEQUENCE</scope>
    <source>
        <strain evidence="1">YXFP-22015</strain>
    </source>
</reference>
<dbReference type="EMBL" id="CM047946">
    <property type="protein sequence ID" value="KAI9897333.1"/>
    <property type="molecule type" value="Genomic_DNA"/>
</dbReference>
<keyword evidence="2" id="KW-1185">Reference proteome</keyword>
<dbReference type="Proteomes" id="UP001163324">
    <property type="component" value="Chromosome 7"/>
</dbReference>
<evidence type="ECO:0000313" key="2">
    <source>
        <dbReference type="Proteomes" id="UP001163324"/>
    </source>
</evidence>
<protein>
    <submittedName>
        <fullName evidence="1">Uncharacterized protein</fullName>
    </submittedName>
</protein>
<gene>
    <name evidence="1" type="ORF">N3K66_007189</name>
</gene>
<accession>A0ACC0UT95</accession>
<sequence>MPSSWAASRLLATLAIGAAVLIPGARAQVKQDAIQVFEQMPQCAFSEMVEECVLAECNVRDSLIARNVTQIACDRPVRDNSETFLIVATTFSVLSGLFVIMRFAVKIYAPNLSLGLDDWATLLAALVQAPTAAIGVVGGIPSGLGKDIWTLTPKQITDFSYFLYIYTTVYFTNVAFCKLAFLLFYLRVFPSPRVRSLLWSTVGFVGVYGLVFLFASVFQCRPISYYWHRWDGEHSGHCADPSAIAWANAGISIVLDIWMIGIPLAQLRGLKLDWRKKVGVGAMFCVGLFVTIISIVRLESLVTHGWDSPNATWVKMDVAVWSTIEINVGIICACMPSLRSLIVRAFPRLKFWHHLHGDRGADGEKGDPDFADGNIGLSFGTISRSMAERHPDVPMPTRPGAIALHRTYAVEFGTRGSEETDVEERGLVPMTTLDKMASSSPGSTSDRSR</sequence>
<evidence type="ECO:0000313" key="1">
    <source>
        <dbReference type="EMBL" id="KAI9897333.1"/>
    </source>
</evidence>
<proteinExistence type="predicted"/>